<gene>
    <name evidence="2" type="ORF">AVDCRST_MAG74-734</name>
</gene>
<organism evidence="2">
    <name type="scientific">uncultured Pyrinomonadaceae bacterium</name>
    <dbReference type="NCBI Taxonomy" id="2283094"/>
    <lineage>
        <taxon>Bacteria</taxon>
        <taxon>Pseudomonadati</taxon>
        <taxon>Acidobacteriota</taxon>
        <taxon>Blastocatellia</taxon>
        <taxon>Blastocatellales</taxon>
        <taxon>Pyrinomonadaceae</taxon>
        <taxon>environmental samples</taxon>
    </lineage>
</organism>
<reference evidence="2" key="1">
    <citation type="submission" date="2020-02" db="EMBL/GenBank/DDBJ databases">
        <authorList>
            <person name="Meier V. D."/>
        </authorList>
    </citation>
    <scope>NUCLEOTIDE SEQUENCE</scope>
    <source>
        <strain evidence="2">AVDCRST_MAG74</strain>
    </source>
</reference>
<proteinExistence type="predicted"/>
<name>A0A6J4ND31_9BACT</name>
<dbReference type="AlphaFoldDB" id="A0A6J4ND31"/>
<accession>A0A6J4ND31</accession>
<feature type="signal peptide" evidence="1">
    <location>
        <begin position="1"/>
        <end position="22"/>
    </location>
</feature>
<evidence type="ECO:0000313" key="2">
    <source>
        <dbReference type="EMBL" id="CAA9384427.1"/>
    </source>
</evidence>
<protein>
    <submittedName>
        <fullName evidence="2">Uncharacterized protein</fullName>
    </submittedName>
</protein>
<keyword evidence="1" id="KW-0732">Signal</keyword>
<evidence type="ECO:0000256" key="1">
    <source>
        <dbReference type="SAM" id="SignalP"/>
    </source>
</evidence>
<sequence length="218" mass="23985">MKKLFLLIALVFSTAICSNIYAQVTPPPGAGDKDLRDTDVKKRSVEMDRIERDAKKNGKSAVNPATAQAEDRLAAKYDEIKTDYERIQLSQDAVIKTYQSSGKIDYAQIGKSALEINRSATRLHSNLFPAPPIENADVKKEEKKDDEIKKETKPAKSVRDLIVDLDNAIGSFATSSMFQNLRTVDAQVSDKAKLDLEKIIELSALLDAKAQKSASGGQ</sequence>
<feature type="chain" id="PRO_5026924287" evidence="1">
    <location>
        <begin position="23"/>
        <end position="218"/>
    </location>
</feature>
<dbReference type="EMBL" id="CADCUR010000044">
    <property type="protein sequence ID" value="CAA9384427.1"/>
    <property type="molecule type" value="Genomic_DNA"/>
</dbReference>